<dbReference type="InterPro" id="IPR036942">
    <property type="entry name" value="Beta-barrel_TonB_sf"/>
</dbReference>
<dbReference type="OrthoDB" id="9762903at2"/>
<keyword evidence="3" id="KW-1134">Transmembrane beta strand</keyword>
<organism evidence="10 11">
    <name type="scientific">Luteibaculum oceani</name>
    <dbReference type="NCBI Taxonomy" id="1294296"/>
    <lineage>
        <taxon>Bacteria</taxon>
        <taxon>Pseudomonadati</taxon>
        <taxon>Bacteroidota</taxon>
        <taxon>Flavobacteriia</taxon>
        <taxon>Flavobacteriales</taxon>
        <taxon>Luteibaculaceae</taxon>
        <taxon>Luteibaculum</taxon>
    </lineage>
</organism>
<evidence type="ECO:0000256" key="7">
    <source>
        <dbReference type="ARBA" id="ARBA00023237"/>
    </source>
</evidence>
<dbReference type="GO" id="GO:0009279">
    <property type="term" value="C:cell outer membrane"/>
    <property type="evidence" value="ECO:0007669"/>
    <property type="project" value="UniProtKB-SubCell"/>
</dbReference>
<dbReference type="PANTHER" id="PTHR30069:SF29">
    <property type="entry name" value="HEMOGLOBIN AND HEMOGLOBIN-HAPTOGLOBIN-BINDING PROTEIN 1-RELATED"/>
    <property type="match status" value="1"/>
</dbReference>
<dbReference type="Gene3D" id="2.170.130.10">
    <property type="entry name" value="TonB-dependent receptor, plug domain"/>
    <property type="match status" value="1"/>
</dbReference>
<dbReference type="AlphaFoldDB" id="A0A5C6UY79"/>
<dbReference type="InterPro" id="IPR012910">
    <property type="entry name" value="Plug_dom"/>
</dbReference>
<evidence type="ECO:0000256" key="3">
    <source>
        <dbReference type="ARBA" id="ARBA00022452"/>
    </source>
</evidence>
<dbReference type="RefSeq" id="WP_147015432.1">
    <property type="nucleotide sequence ID" value="NZ_VORB01000013.1"/>
</dbReference>
<evidence type="ECO:0000313" key="10">
    <source>
        <dbReference type="EMBL" id="TXC75595.1"/>
    </source>
</evidence>
<keyword evidence="7" id="KW-0998">Cell outer membrane</keyword>
<dbReference type="Pfam" id="PF07715">
    <property type="entry name" value="Plug"/>
    <property type="match status" value="1"/>
</dbReference>
<dbReference type="Gene3D" id="2.40.170.20">
    <property type="entry name" value="TonB-dependent receptor, beta-barrel domain"/>
    <property type="match status" value="1"/>
</dbReference>
<evidence type="ECO:0000256" key="6">
    <source>
        <dbReference type="ARBA" id="ARBA00023136"/>
    </source>
</evidence>
<name>A0A5C6UY79_9FLAO</name>
<keyword evidence="10" id="KW-0675">Receptor</keyword>
<evidence type="ECO:0000256" key="4">
    <source>
        <dbReference type="ARBA" id="ARBA00022692"/>
    </source>
</evidence>
<protein>
    <submittedName>
        <fullName evidence="10">TonB-dependent receptor</fullName>
    </submittedName>
</protein>
<dbReference type="PANTHER" id="PTHR30069">
    <property type="entry name" value="TONB-DEPENDENT OUTER MEMBRANE RECEPTOR"/>
    <property type="match status" value="1"/>
</dbReference>
<keyword evidence="11" id="KW-1185">Reference proteome</keyword>
<evidence type="ECO:0000256" key="5">
    <source>
        <dbReference type="ARBA" id="ARBA00022729"/>
    </source>
</evidence>
<dbReference type="InterPro" id="IPR037066">
    <property type="entry name" value="Plug_dom_sf"/>
</dbReference>
<evidence type="ECO:0000259" key="9">
    <source>
        <dbReference type="Pfam" id="PF07715"/>
    </source>
</evidence>
<keyword evidence="4" id="KW-0812">Transmembrane</keyword>
<dbReference type="Proteomes" id="UP000321168">
    <property type="component" value="Unassembled WGS sequence"/>
</dbReference>
<gene>
    <name evidence="10" type="ORF">FRX97_11810</name>
</gene>
<keyword evidence="2" id="KW-0813">Transport</keyword>
<dbReference type="InterPro" id="IPR039426">
    <property type="entry name" value="TonB-dep_rcpt-like"/>
</dbReference>
<keyword evidence="6" id="KW-0472">Membrane</keyword>
<evidence type="ECO:0000256" key="1">
    <source>
        <dbReference type="ARBA" id="ARBA00004571"/>
    </source>
</evidence>
<feature type="signal peptide" evidence="8">
    <location>
        <begin position="1"/>
        <end position="18"/>
    </location>
</feature>
<comment type="caution">
    <text evidence="10">The sequence shown here is derived from an EMBL/GenBank/DDBJ whole genome shotgun (WGS) entry which is preliminary data.</text>
</comment>
<dbReference type="EMBL" id="VORB01000013">
    <property type="protein sequence ID" value="TXC75595.1"/>
    <property type="molecule type" value="Genomic_DNA"/>
</dbReference>
<dbReference type="GO" id="GO:0044718">
    <property type="term" value="P:siderophore transmembrane transport"/>
    <property type="evidence" value="ECO:0007669"/>
    <property type="project" value="TreeGrafter"/>
</dbReference>
<proteinExistence type="predicted"/>
<dbReference type="SUPFAM" id="SSF56935">
    <property type="entry name" value="Porins"/>
    <property type="match status" value="1"/>
</dbReference>
<keyword evidence="5 8" id="KW-0732">Signal</keyword>
<reference evidence="10 11" key="1">
    <citation type="submission" date="2019-08" db="EMBL/GenBank/DDBJ databases">
        <title>Genome of Luteibaculum oceani JCM 18817.</title>
        <authorList>
            <person name="Bowman J.P."/>
        </authorList>
    </citation>
    <scope>NUCLEOTIDE SEQUENCE [LARGE SCALE GENOMIC DNA]</scope>
    <source>
        <strain evidence="10 11">JCM 18817</strain>
    </source>
</reference>
<evidence type="ECO:0000256" key="2">
    <source>
        <dbReference type="ARBA" id="ARBA00022448"/>
    </source>
</evidence>
<feature type="domain" description="TonB-dependent receptor plug" evidence="9">
    <location>
        <begin position="51"/>
        <end position="122"/>
    </location>
</feature>
<comment type="subcellular location">
    <subcellularLocation>
        <location evidence="1">Cell outer membrane</location>
        <topology evidence="1">Multi-pass membrane protein</topology>
    </subcellularLocation>
</comment>
<evidence type="ECO:0000313" key="11">
    <source>
        <dbReference type="Proteomes" id="UP000321168"/>
    </source>
</evidence>
<evidence type="ECO:0000256" key="8">
    <source>
        <dbReference type="SAM" id="SignalP"/>
    </source>
</evidence>
<accession>A0A5C6UY79</accession>
<feature type="chain" id="PRO_5022835406" evidence="8">
    <location>
        <begin position="19"/>
        <end position="623"/>
    </location>
</feature>
<sequence>MRWIINLVFLFCSLYTGAQNRTVNLDSVRVEGEKKGVESFAIEDSKIAISKGAAIPQLLTNHSSVYIKNFGPGTLSTINLRGASSSQTKVFWNGVEMNNPLSGQVDLSLIPVFMIDQLSISNNGDLDGSFGGDLNLTLNKRFRASRGIVSVGWGSFGQRNAMLGLNHRFKQTRVLFRTYLRKSDNDFTYTNTGVQGKPRERMTNAGFQQKGFYFGLLRSLNHQQIEFDLWQQQYERSLPTIMSYQGLGRDEFQSDFDTRFNLRHRFYFSRFKNEISLNVSILENNYRLSNKLNNTEWVPFVNSLSKGRSINFSNQLSWQGKGFSTFIQPNLKWENGNYIQFLNRSQNEVQRTIAGVKGGLVVEVNKTASLTLRSNLRWVDFDESWISGSLDFTKAFSGLDWNLAISRNVRIPTLNDINWYPGGNIKLLPEEAQGVQSKLSNSGSKWAWSGLLYFRNVKNWIQWKPSEFGYWRPENLARVLSFGAETELKFKATFTPSFTYQPTVNIGLNRSFEVEGTNRSQLMYMPVWVVNHWQKFIVNNIEFALGLNLVSERNTQTQGRVGISSKLPTYSLLNAELSKKLNIKKQNLSVGITLNNLLNQSYQNVLWRPMPGFNFLVNLNLTF</sequence>
<dbReference type="GO" id="GO:0015344">
    <property type="term" value="F:siderophore uptake transmembrane transporter activity"/>
    <property type="evidence" value="ECO:0007669"/>
    <property type="project" value="TreeGrafter"/>
</dbReference>